<evidence type="ECO:0000313" key="3">
    <source>
        <dbReference type="Proteomes" id="UP001178461"/>
    </source>
</evidence>
<keyword evidence="3" id="KW-1185">Reference proteome</keyword>
<gene>
    <name evidence="2" type="ORF">PODLI_1B042069</name>
</gene>
<feature type="region of interest" description="Disordered" evidence="1">
    <location>
        <begin position="74"/>
        <end position="166"/>
    </location>
</feature>
<feature type="compositionally biased region" description="Basic and acidic residues" evidence="1">
    <location>
        <begin position="123"/>
        <end position="132"/>
    </location>
</feature>
<dbReference type="Proteomes" id="UP001178461">
    <property type="component" value="Chromosome 14"/>
</dbReference>
<organism evidence="2 3">
    <name type="scientific">Podarcis lilfordi</name>
    <name type="common">Lilford's wall lizard</name>
    <dbReference type="NCBI Taxonomy" id="74358"/>
    <lineage>
        <taxon>Eukaryota</taxon>
        <taxon>Metazoa</taxon>
        <taxon>Chordata</taxon>
        <taxon>Craniata</taxon>
        <taxon>Vertebrata</taxon>
        <taxon>Euteleostomi</taxon>
        <taxon>Lepidosauria</taxon>
        <taxon>Squamata</taxon>
        <taxon>Bifurcata</taxon>
        <taxon>Unidentata</taxon>
        <taxon>Episquamata</taxon>
        <taxon>Laterata</taxon>
        <taxon>Lacertibaenia</taxon>
        <taxon>Lacertidae</taxon>
        <taxon>Podarcis</taxon>
    </lineage>
</organism>
<dbReference type="EMBL" id="OX395139">
    <property type="protein sequence ID" value="CAI5792711.1"/>
    <property type="molecule type" value="Genomic_DNA"/>
</dbReference>
<dbReference type="AlphaFoldDB" id="A0AA35LAB5"/>
<evidence type="ECO:0000313" key="2">
    <source>
        <dbReference type="EMBL" id="CAI5792711.1"/>
    </source>
</evidence>
<sequence length="166" mass="18337">MLSCVSRPDWSRRCVKQRQRYPPTNISPIGRQLPPSIGWTLTAFSPALRPITSWHRGPDGVKNRNIVLAAGGSLRGKEVSQREPRDARRAVRAPAGPVADLTGPGSGAAARPVDIRAPVSVSPEERQLGRRRQEQRRKKKEAAAAAAREEGKRQTGNWLHSLKMWA</sequence>
<name>A0AA35LAB5_9SAUR</name>
<proteinExistence type="predicted"/>
<reference evidence="2" key="1">
    <citation type="submission" date="2022-12" db="EMBL/GenBank/DDBJ databases">
        <authorList>
            <person name="Alioto T."/>
            <person name="Alioto T."/>
            <person name="Gomez Garrido J."/>
        </authorList>
    </citation>
    <scope>NUCLEOTIDE SEQUENCE</scope>
</reference>
<evidence type="ECO:0000256" key="1">
    <source>
        <dbReference type="SAM" id="MobiDB-lite"/>
    </source>
</evidence>
<feature type="compositionally biased region" description="Basic and acidic residues" evidence="1">
    <location>
        <begin position="75"/>
        <end position="89"/>
    </location>
</feature>
<accession>A0AA35LAB5</accession>
<protein>
    <submittedName>
        <fullName evidence="2">Uncharacterized protein</fullName>
    </submittedName>
</protein>